<keyword evidence="2" id="KW-1185">Reference proteome</keyword>
<organism evidence="1 2">
    <name type="scientific">Thermincola ferriacetica</name>
    <dbReference type="NCBI Taxonomy" id="281456"/>
    <lineage>
        <taxon>Bacteria</taxon>
        <taxon>Bacillati</taxon>
        <taxon>Bacillota</taxon>
        <taxon>Clostridia</taxon>
        <taxon>Eubacteriales</taxon>
        <taxon>Thermincolaceae</taxon>
        <taxon>Thermincola</taxon>
    </lineage>
</organism>
<name>A0A0L6W056_9FIRM</name>
<gene>
    <name evidence="1" type="ORF">Tfer_2470</name>
</gene>
<sequence>MKKRVVFLKQFEINDWVQYFSFLKFAPTPLRKKIVSYMPCLTIAEIELKTADNLVEGYILAYPTQRIPYNLDKRIKMINPDVIITGTEASPALAEKLGPGKLLNGFSGQQLKILLLNKAFKELIQVAWKEADHPKIMIWGADKETGARLARILAAEWKKIIIAGEDWGNLNHLAHSILYETGTAVKIMQKPYINWRLADVVISMDIGIDELNGCIPIRIDASLLEGPKIKINTARKNFRFVWDFYLAEGILHALADIRGQDIWHDYKVMVKEIGKIGFNMGLTELFENALGPSLTKSSNIFIIVA</sequence>
<dbReference type="AlphaFoldDB" id="A0A0L6W056"/>
<proteinExistence type="predicted"/>
<protein>
    <recommendedName>
        <fullName evidence="3">Shikimate/quinate 5-dehydrogenase</fullName>
    </recommendedName>
</protein>
<accession>A0A0L6W056</accession>
<dbReference type="RefSeq" id="WP_052218586.1">
    <property type="nucleotide sequence ID" value="NZ_LGTE01000020.1"/>
</dbReference>
<evidence type="ECO:0000313" key="1">
    <source>
        <dbReference type="EMBL" id="KNZ68856.1"/>
    </source>
</evidence>
<evidence type="ECO:0000313" key="2">
    <source>
        <dbReference type="Proteomes" id="UP000037175"/>
    </source>
</evidence>
<dbReference type="PATRIC" id="fig|281456.6.peg.2618"/>
<evidence type="ECO:0008006" key="3">
    <source>
        <dbReference type="Google" id="ProtNLM"/>
    </source>
</evidence>
<dbReference type="EMBL" id="LGTE01000020">
    <property type="protein sequence ID" value="KNZ68856.1"/>
    <property type="molecule type" value="Genomic_DNA"/>
</dbReference>
<dbReference type="Proteomes" id="UP000037175">
    <property type="component" value="Unassembled WGS sequence"/>
</dbReference>
<comment type="caution">
    <text evidence="1">The sequence shown here is derived from an EMBL/GenBank/DDBJ whole genome shotgun (WGS) entry which is preliminary data.</text>
</comment>
<reference evidence="2" key="1">
    <citation type="submission" date="2015-07" db="EMBL/GenBank/DDBJ databases">
        <title>Complete Genome of Thermincola ferriacetica strain Z-0001T.</title>
        <authorList>
            <person name="Lusk B."/>
            <person name="Badalamenti J.P."/>
            <person name="Parameswaran P."/>
            <person name="Bond D.R."/>
            <person name="Torres C.I."/>
        </authorList>
    </citation>
    <scope>NUCLEOTIDE SEQUENCE [LARGE SCALE GENOMIC DNA]</scope>
    <source>
        <strain evidence="2">Z-0001</strain>
    </source>
</reference>